<dbReference type="InterPro" id="IPR047575">
    <property type="entry name" value="Sm"/>
</dbReference>
<dbReference type="Pfam" id="PF01423">
    <property type="entry name" value="LSM"/>
    <property type="match status" value="1"/>
</dbReference>
<dbReference type="OrthoDB" id="368909at2759"/>
<feature type="domain" description="Sm" evidence="2">
    <location>
        <begin position="1"/>
        <end position="67"/>
    </location>
</feature>
<dbReference type="GO" id="GO:0031417">
    <property type="term" value="C:NatC complex"/>
    <property type="evidence" value="ECO:0007669"/>
    <property type="project" value="InterPro"/>
</dbReference>
<dbReference type="GO" id="GO:0003723">
    <property type="term" value="F:RNA binding"/>
    <property type="evidence" value="ECO:0007669"/>
    <property type="project" value="InterPro"/>
</dbReference>
<organism evidence="3 4">
    <name type="scientific">Brachionus calyciflorus</name>
    <dbReference type="NCBI Taxonomy" id="104777"/>
    <lineage>
        <taxon>Eukaryota</taxon>
        <taxon>Metazoa</taxon>
        <taxon>Spiralia</taxon>
        <taxon>Gnathifera</taxon>
        <taxon>Rotifera</taxon>
        <taxon>Eurotatoria</taxon>
        <taxon>Monogononta</taxon>
        <taxon>Pseudotrocha</taxon>
        <taxon>Ploima</taxon>
        <taxon>Brachionidae</taxon>
        <taxon>Brachionus</taxon>
    </lineage>
</organism>
<dbReference type="PROSITE" id="PS52002">
    <property type="entry name" value="SM"/>
    <property type="match status" value="1"/>
</dbReference>
<name>A0A814RUH4_9BILA</name>
<proteinExistence type="inferred from homology"/>
<evidence type="ECO:0000256" key="1">
    <source>
        <dbReference type="ARBA" id="ARBA00006850"/>
    </source>
</evidence>
<protein>
    <recommendedName>
        <fullName evidence="2">Sm domain-containing protein</fullName>
    </recommendedName>
</protein>
<dbReference type="CDD" id="cd06168">
    <property type="entry name" value="LSMD1"/>
    <property type="match status" value="1"/>
</dbReference>
<gene>
    <name evidence="3" type="ORF">OXX778_LOCUS22718</name>
</gene>
<dbReference type="Proteomes" id="UP000663879">
    <property type="component" value="Unassembled WGS sequence"/>
</dbReference>
<dbReference type="Gene3D" id="2.30.30.100">
    <property type="match status" value="1"/>
</dbReference>
<sequence>MKVHITDGRILIGIFLCTDNDSNIVLGSCREYTNVDAAKSDLVEPRLIGLSMIPGNHIVSMFTDEPFTN</sequence>
<evidence type="ECO:0000259" key="2">
    <source>
        <dbReference type="PROSITE" id="PS52002"/>
    </source>
</evidence>
<reference evidence="3" key="1">
    <citation type="submission" date="2021-02" db="EMBL/GenBank/DDBJ databases">
        <authorList>
            <person name="Nowell W R."/>
        </authorList>
    </citation>
    <scope>NUCLEOTIDE SEQUENCE</scope>
    <source>
        <strain evidence="3">Ploen Becks lab</strain>
    </source>
</reference>
<comment type="caution">
    <text evidence="3">The sequence shown here is derived from an EMBL/GenBank/DDBJ whole genome shotgun (WGS) entry which is preliminary data.</text>
</comment>
<dbReference type="AlphaFoldDB" id="A0A814RUH4"/>
<dbReference type="InterPro" id="IPR010920">
    <property type="entry name" value="LSM_dom_sf"/>
</dbReference>
<dbReference type="SUPFAM" id="SSF50182">
    <property type="entry name" value="Sm-like ribonucleoproteins"/>
    <property type="match status" value="1"/>
</dbReference>
<dbReference type="InterPro" id="IPR034110">
    <property type="entry name" value="LSMD1_Sm"/>
</dbReference>
<dbReference type="InterPro" id="IPR001163">
    <property type="entry name" value="Sm_dom_euk/arc"/>
</dbReference>
<accession>A0A814RUH4</accession>
<evidence type="ECO:0000313" key="4">
    <source>
        <dbReference type="Proteomes" id="UP000663879"/>
    </source>
</evidence>
<evidence type="ECO:0000313" key="3">
    <source>
        <dbReference type="EMBL" id="CAF1136660.1"/>
    </source>
</evidence>
<dbReference type="PANTHER" id="PTHR10701:SF5">
    <property type="entry name" value="N-ALPHA-ACETYLTRANSFERASE 38, NATC AUXILIARY SUBUNIT"/>
    <property type="match status" value="1"/>
</dbReference>
<keyword evidence="4" id="KW-1185">Reference proteome</keyword>
<dbReference type="PANTHER" id="PTHR10701">
    <property type="entry name" value="SMALL NUCLEAR RIBONUCLEOPROTEIN-ASSOCIATED PROTEIN B AND N"/>
    <property type="match status" value="1"/>
</dbReference>
<dbReference type="InterPro" id="IPR050914">
    <property type="entry name" value="snRNP_SmB/NAA38-like"/>
</dbReference>
<comment type="similarity">
    <text evidence="1">Belongs to the snRNP Sm proteins family.</text>
</comment>
<dbReference type="EMBL" id="CAJNOC010010116">
    <property type="protein sequence ID" value="CAF1136660.1"/>
    <property type="molecule type" value="Genomic_DNA"/>
</dbReference>